<proteinExistence type="predicted"/>
<protein>
    <submittedName>
        <fullName evidence="1">Uncharacterized protein</fullName>
    </submittedName>
</protein>
<sequence length="59" mass="6620">MRCPKCKRGMNEGILKPKGSGITLEWGTKISLLGFSMKDGQDVVTYKCKRCGYLETYAK</sequence>
<comment type="caution">
    <text evidence="1">The sequence shown here is derived from an EMBL/GenBank/DDBJ whole genome shotgun (WGS) entry which is preliminary data.</text>
</comment>
<dbReference type="Proteomes" id="UP000179024">
    <property type="component" value="Unassembled WGS sequence"/>
</dbReference>
<evidence type="ECO:0000313" key="1">
    <source>
        <dbReference type="EMBL" id="OGK40453.1"/>
    </source>
</evidence>
<name>A0A1F7IAQ4_9BACT</name>
<organism evidence="1 2">
    <name type="scientific">Candidatus Roizmanbacteria bacterium RIFCSPHIGHO2_12_FULL_44_10</name>
    <dbReference type="NCBI Taxonomy" id="1802054"/>
    <lineage>
        <taxon>Bacteria</taxon>
        <taxon>Candidatus Roizmaniibacteriota</taxon>
    </lineage>
</organism>
<dbReference type="EMBL" id="MGAE01000004">
    <property type="protein sequence ID" value="OGK40453.1"/>
    <property type="molecule type" value="Genomic_DNA"/>
</dbReference>
<reference evidence="1 2" key="1">
    <citation type="journal article" date="2016" name="Nat. Commun.">
        <title>Thousands of microbial genomes shed light on interconnected biogeochemical processes in an aquifer system.</title>
        <authorList>
            <person name="Anantharaman K."/>
            <person name="Brown C.T."/>
            <person name="Hug L.A."/>
            <person name="Sharon I."/>
            <person name="Castelle C.J."/>
            <person name="Probst A.J."/>
            <person name="Thomas B.C."/>
            <person name="Singh A."/>
            <person name="Wilkins M.J."/>
            <person name="Karaoz U."/>
            <person name="Brodie E.L."/>
            <person name="Williams K.H."/>
            <person name="Hubbard S.S."/>
            <person name="Banfield J.F."/>
        </authorList>
    </citation>
    <scope>NUCLEOTIDE SEQUENCE [LARGE SCALE GENOMIC DNA]</scope>
</reference>
<evidence type="ECO:0000313" key="2">
    <source>
        <dbReference type="Proteomes" id="UP000179024"/>
    </source>
</evidence>
<accession>A0A1F7IAQ4</accession>
<gene>
    <name evidence="1" type="ORF">A3F34_03125</name>
</gene>
<dbReference type="AlphaFoldDB" id="A0A1F7IAQ4"/>